<dbReference type="InterPro" id="IPR015943">
    <property type="entry name" value="WD40/YVTN_repeat-like_dom_sf"/>
</dbReference>
<evidence type="ECO:0000256" key="2">
    <source>
        <dbReference type="ARBA" id="ARBA00009639"/>
    </source>
</evidence>
<dbReference type="InterPro" id="IPR001680">
    <property type="entry name" value="WD40_rpt"/>
</dbReference>
<dbReference type="Gene3D" id="1.10.220.100">
    <property type="entry name" value="conserved c-terminal region of ge- 1"/>
    <property type="match status" value="1"/>
</dbReference>
<feature type="repeat" description="WD" evidence="4">
    <location>
        <begin position="218"/>
        <end position="260"/>
    </location>
</feature>
<dbReference type="PANTHER" id="PTHR15598">
    <property type="entry name" value="ENHANCER OF MRNA-DECAPPING PROTEIN 4"/>
    <property type="match status" value="1"/>
</dbReference>
<dbReference type="InterPro" id="IPR045152">
    <property type="entry name" value="EDC4-like"/>
</dbReference>
<dbReference type="InterPro" id="IPR044938">
    <property type="entry name" value="EDC4_C_sf"/>
</dbReference>
<keyword evidence="4" id="KW-0853">WD repeat</keyword>
<gene>
    <name evidence="7" type="ORF">COLO4_07762</name>
</gene>
<dbReference type="EMBL" id="AWUE01013456">
    <property type="protein sequence ID" value="OMP06965.1"/>
    <property type="molecule type" value="Genomic_DNA"/>
</dbReference>
<comment type="caution">
    <text evidence="7">The sequence shown here is derived from an EMBL/GenBank/DDBJ whole genome shotgun (WGS) entry which is preliminary data.</text>
</comment>
<comment type="subcellular location">
    <subcellularLocation>
        <location evidence="1">Cytoplasm</location>
        <location evidence="1">P-body</location>
    </subcellularLocation>
</comment>
<accession>A0A1R3KIQ7</accession>
<dbReference type="Proteomes" id="UP000187203">
    <property type="component" value="Unassembled WGS sequence"/>
</dbReference>
<dbReference type="AlphaFoldDB" id="A0A1R3KIQ7"/>
<evidence type="ECO:0000256" key="1">
    <source>
        <dbReference type="ARBA" id="ARBA00004201"/>
    </source>
</evidence>
<evidence type="ECO:0000256" key="5">
    <source>
        <dbReference type="SAM" id="MobiDB-lite"/>
    </source>
</evidence>
<evidence type="ECO:0000313" key="8">
    <source>
        <dbReference type="Proteomes" id="UP000187203"/>
    </source>
</evidence>
<comment type="similarity">
    <text evidence="2">Belongs to the WD repeat EDC4 family.</text>
</comment>
<dbReference type="GO" id="GO:0031087">
    <property type="term" value="P:deadenylation-independent decapping of nuclear-transcribed mRNA"/>
    <property type="evidence" value="ECO:0007669"/>
    <property type="project" value="InterPro"/>
</dbReference>
<evidence type="ECO:0000256" key="3">
    <source>
        <dbReference type="ARBA" id="ARBA00023054"/>
    </source>
</evidence>
<protein>
    <recommendedName>
        <fullName evidence="6">Enhancer of mRNA-decapping protein 4 WD40 repeat region domain-containing protein</fullName>
    </recommendedName>
</protein>
<evidence type="ECO:0000256" key="4">
    <source>
        <dbReference type="PROSITE-ProRule" id="PRU00221"/>
    </source>
</evidence>
<keyword evidence="8" id="KW-1185">Reference proteome</keyword>
<evidence type="ECO:0000313" key="7">
    <source>
        <dbReference type="EMBL" id="OMP06965.1"/>
    </source>
</evidence>
<dbReference type="InterPro" id="IPR032401">
    <property type="entry name" value="EDC4_WD40"/>
</dbReference>
<feature type="compositionally biased region" description="Basic and acidic residues" evidence="5">
    <location>
        <begin position="503"/>
        <end position="521"/>
    </location>
</feature>
<feature type="compositionally biased region" description="Low complexity" evidence="5">
    <location>
        <begin position="699"/>
        <end position="720"/>
    </location>
</feature>
<feature type="domain" description="Enhancer of mRNA-decapping protein 4 WD40 repeat region" evidence="6">
    <location>
        <begin position="170"/>
        <end position="285"/>
    </location>
</feature>
<name>A0A1R3KIQ7_9ROSI</name>
<feature type="region of interest" description="Disordered" evidence="5">
    <location>
        <begin position="647"/>
        <end position="734"/>
    </location>
</feature>
<feature type="region of interest" description="Disordered" evidence="5">
    <location>
        <begin position="1"/>
        <end position="92"/>
    </location>
</feature>
<dbReference type="SUPFAM" id="SSF50978">
    <property type="entry name" value="WD40 repeat-like"/>
    <property type="match status" value="1"/>
</dbReference>
<dbReference type="Gene3D" id="2.130.10.10">
    <property type="entry name" value="YVTN repeat-like/Quinoprotein amine dehydrogenase"/>
    <property type="match status" value="1"/>
</dbReference>
<organism evidence="7 8">
    <name type="scientific">Corchorus olitorius</name>
    <dbReference type="NCBI Taxonomy" id="93759"/>
    <lineage>
        <taxon>Eukaryota</taxon>
        <taxon>Viridiplantae</taxon>
        <taxon>Streptophyta</taxon>
        <taxon>Embryophyta</taxon>
        <taxon>Tracheophyta</taxon>
        <taxon>Spermatophyta</taxon>
        <taxon>Magnoliopsida</taxon>
        <taxon>eudicotyledons</taxon>
        <taxon>Gunneridae</taxon>
        <taxon>Pentapetalae</taxon>
        <taxon>rosids</taxon>
        <taxon>malvids</taxon>
        <taxon>Malvales</taxon>
        <taxon>Malvaceae</taxon>
        <taxon>Grewioideae</taxon>
        <taxon>Apeibeae</taxon>
        <taxon>Corchorus</taxon>
    </lineage>
</organism>
<dbReference type="SMART" id="SM00320">
    <property type="entry name" value="WD40"/>
    <property type="match status" value="1"/>
</dbReference>
<dbReference type="GO" id="GO:0000932">
    <property type="term" value="C:P-body"/>
    <property type="evidence" value="ECO:0007669"/>
    <property type="project" value="UniProtKB-SubCell"/>
</dbReference>
<feature type="region of interest" description="Disordered" evidence="5">
    <location>
        <begin position="438"/>
        <end position="476"/>
    </location>
</feature>
<dbReference type="PANTHER" id="PTHR15598:SF13">
    <property type="entry name" value="LOW QUALITY PROTEIN: ENHANCER OF MRNA-DECAPPING PROTEIN 4-LIKE"/>
    <property type="match status" value="1"/>
</dbReference>
<sequence length="1140" mass="123721">MASTGNPNQPIPFDMQKFFKPSIPNPSPNQPNPSAPYPTPTSSYPPPSPAFFHPQYQQFYMPPSSAPHPNFQNAPQPQPQDAKSLSFPSPPLAPFNAGTQILALINSSPQNPDFPPPQPSQPPPVEFLPPNVGPLRLPSCKVPRGRRLSGAQLTYDIDSRLSGEVQPQLEVTPITKYGSDPQLVVGRQIAVNKSYICYGLKGGNIRILNINTALRSLFRGHTQRVTDMAFFAEDVHLLASVSLEGRVFVWKISEGPDEEDKPQITGKIVIGVQILGDEEYVHPRICWHRHKQEVLVAGIGKHILRIDTMKAGKSGVFSTDSPSPLQCPIDKLIDGIQLTQAIQQYALELCQCIPPPLDNTGLEKSESSISRDANIEGFDALDPPGNKPSELSLYGSVPKPGTHVSSAESSTIARYPSSSTIEANTAQAALASTASDADIGCVASPPPHPPSPRLSRRPSGFHSPATSFEPTPQLGDHVGNQMAADYSIDRQMDTFRANLSDMHSSEDGSRNDEKKVVSDEKSNVCSPPIIFKQPTHLVTPSEILMATSSAEITNVTEGKNEGEMNIHDVVVNTDVRNAELEVKVVDEARSSLNDEFDSPEETQNRNLGNRERFFCSQASDLGIQMARDHCAISRDEYIGESHQADRVTTLGSSVQPNVGEEDIHDSRKDLSGKVSESAMPSTFPQSPVPSTKSKKQKGKSSQASGQSSPPSSAFNSADSSAEPGGNPNLPTPGAAFPQIAAMQEMLSQLITTQKEMQKQMSNIVNLPVTKEGRRLEAALGRSIEKAIKGNTDALWARFQEENAKNEKLSRERTQQIMSLITNFVNKDLAVMLDKAVKKEITAIGPSVIRTITPAIEKTVTSAITDSFQRGVGDKAVNQLEKSVNSKLEAIVARQIQAQFQTSGRQALQEALKSSVEALVIPAFEMSCKAMFEQVDAAFQKGMVEHTNAAQQQFESSSSSLAIALRDSLNSASSIAKTLSGEFADGQRKILALAAAGANSNVATPLASQLSNGPLSALHDKVEVAMDPTKELSKLVSERKYDEAFTMALQRSDLSIVAWLCSQQLACDLNKDTPRKLAWMVDVATAINPGDQMIAVHVRPIFQEVYKRVHEISSSPLLTGADHASIRALFYVINYVLMTCK</sequence>
<dbReference type="PROSITE" id="PS50082">
    <property type="entry name" value="WD_REPEATS_2"/>
    <property type="match status" value="1"/>
</dbReference>
<evidence type="ECO:0000259" key="6">
    <source>
        <dbReference type="Pfam" id="PF16529"/>
    </source>
</evidence>
<dbReference type="Pfam" id="PF16529">
    <property type="entry name" value="Ge1_WD40"/>
    <property type="match status" value="1"/>
</dbReference>
<dbReference type="STRING" id="93759.A0A1R3KIQ7"/>
<proteinExistence type="inferred from homology"/>
<keyword evidence="3" id="KW-0175">Coiled coil</keyword>
<feature type="compositionally biased region" description="Pro residues" evidence="5">
    <location>
        <begin position="23"/>
        <end position="49"/>
    </location>
</feature>
<dbReference type="InterPro" id="IPR036322">
    <property type="entry name" value="WD40_repeat_dom_sf"/>
</dbReference>
<feature type="region of interest" description="Disordered" evidence="5">
    <location>
        <begin position="501"/>
        <end position="521"/>
    </location>
</feature>
<reference evidence="8" key="1">
    <citation type="submission" date="2013-09" db="EMBL/GenBank/DDBJ databases">
        <title>Corchorus olitorius genome sequencing.</title>
        <authorList>
            <person name="Alam M."/>
            <person name="Haque M.S."/>
            <person name="Islam M.S."/>
            <person name="Emdad E.M."/>
            <person name="Islam M.M."/>
            <person name="Ahmed B."/>
            <person name="Halim A."/>
            <person name="Hossen Q.M.M."/>
            <person name="Hossain M.Z."/>
            <person name="Ahmed R."/>
            <person name="Khan M.M."/>
            <person name="Islam R."/>
            <person name="Rashid M.M."/>
            <person name="Khan S.A."/>
            <person name="Rahman M.S."/>
            <person name="Alam M."/>
            <person name="Yahiya A.S."/>
            <person name="Khan M.S."/>
            <person name="Azam M.S."/>
            <person name="Haque T."/>
            <person name="Lashkar M.Z.H."/>
            <person name="Akhand A.I."/>
            <person name="Morshed G."/>
            <person name="Roy S."/>
            <person name="Uddin K.S."/>
            <person name="Rabeya T."/>
            <person name="Hossain A.S."/>
            <person name="Chowdhury A."/>
            <person name="Snigdha A.R."/>
            <person name="Mortoza M.S."/>
            <person name="Matin S.A."/>
            <person name="Hoque S.M.E."/>
            <person name="Islam M.K."/>
            <person name="Roy D.K."/>
            <person name="Haider R."/>
            <person name="Moosa M.M."/>
            <person name="Elias S.M."/>
            <person name="Hasan A.M."/>
            <person name="Jahan S."/>
            <person name="Shafiuddin M."/>
            <person name="Mahmood N."/>
            <person name="Shommy N.S."/>
        </authorList>
    </citation>
    <scope>NUCLEOTIDE SEQUENCE [LARGE SCALE GENOMIC DNA]</scope>
    <source>
        <strain evidence="8">cv. O-4</strain>
    </source>
</reference>
<dbReference type="OrthoDB" id="21128at2759"/>